<proteinExistence type="predicted"/>
<dbReference type="Proteomes" id="UP000203589">
    <property type="component" value="Chromosome"/>
</dbReference>
<dbReference type="RefSeq" id="WP_094035505.1">
    <property type="nucleotide sequence ID" value="NZ_CP022540.1"/>
</dbReference>
<accession>A0A222E5Y6</accession>
<dbReference type="KEGG" id="aht:ANTHELSMS3_02964"/>
<reference evidence="1 2" key="1">
    <citation type="submission" date="2017-07" db="EMBL/GenBank/DDBJ databases">
        <title>Genome Sequence of Antarctobacter heliothermus Strain SMS3 Isolated from a culture of the Diatom Skeletonema marinoi.</title>
        <authorList>
            <person name="Topel M."/>
            <person name="Pinder M.I.M."/>
            <person name="Johansson O.N."/>
            <person name="Kourtchenko O."/>
            <person name="Godhe A."/>
            <person name="Clarke A.K."/>
        </authorList>
    </citation>
    <scope>NUCLEOTIDE SEQUENCE [LARGE SCALE GENOMIC DNA]</scope>
    <source>
        <strain evidence="1 2">SMS3</strain>
    </source>
</reference>
<dbReference type="OrthoDB" id="7875151at2"/>
<keyword evidence="2" id="KW-1185">Reference proteome</keyword>
<protein>
    <submittedName>
        <fullName evidence="1">Uncharacterized protein</fullName>
    </submittedName>
</protein>
<organism evidence="1 2">
    <name type="scientific">Antarctobacter heliothermus</name>
    <dbReference type="NCBI Taxonomy" id="74033"/>
    <lineage>
        <taxon>Bacteria</taxon>
        <taxon>Pseudomonadati</taxon>
        <taxon>Pseudomonadota</taxon>
        <taxon>Alphaproteobacteria</taxon>
        <taxon>Rhodobacterales</taxon>
        <taxon>Roseobacteraceae</taxon>
        <taxon>Antarctobacter</taxon>
    </lineage>
</organism>
<sequence length="74" mass="7962">MNSGWVKGAVLGLAAVSLVVTGVGWQEPALAAGPLYDPTFLYGIDVDASMRVRDCEPSLFTKQHCSLWGHWGPM</sequence>
<evidence type="ECO:0000313" key="1">
    <source>
        <dbReference type="EMBL" id="ASP21617.1"/>
    </source>
</evidence>
<dbReference type="AlphaFoldDB" id="A0A222E5Y6"/>
<evidence type="ECO:0000313" key="2">
    <source>
        <dbReference type="Proteomes" id="UP000203589"/>
    </source>
</evidence>
<gene>
    <name evidence="1" type="ORF">ANTHELSMS3_02964</name>
</gene>
<dbReference type="EMBL" id="CP022540">
    <property type="protein sequence ID" value="ASP21617.1"/>
    <property type="molecule type" value="Genomic_DNA"/>
</dbReference>
<name>A0A222E5Y6_9RHOB</name>